<feature type="transmembrane region" description="Helical" evidence="1">
    <location>
        <begin position="16"/>
        <end position="35"/>
    </location>
</feature>
<sequence>MYNHNHISLCVDVIKFTIYIIWYIIVTIEFIYSTINVSSHQLIS</sequence>
<protein>
    <submittedName>
        <fullName evidence="2">Uncharacterized protein</fullName>
    </submittedName>
</protein>
<evidence type="ECO:0000313" key="2">
    <source>
        <dbReference type="EMBL" id="QHS92977.1"/>
    </source>
</evidence>
<proteinExistence type="predicted"/>
<dbReference type="EMBL" id="MN739194">
    <property type="protein sequence ID" value="QHS92977.1"/>
    <property type="molecule type" value="Genomic_DNA"/>
</dbReference>
<accession>A0A6C0BKS4</accession>
<keyword evidence="1" id="KW-0472">Membrane</keyword>
<name>A0A6C0BKS4_9ZZZZ</name>
<organism evidence="2">
    <name type="scientific">viral metagenome</name>
    <dbReference type="NCBI Taxonomy" id="1070528"/>
    <lineage>
        <taxon>unclassified sequences</taxon>
        <taxon>metagenomes</taxon>
        <taxon>organismal metagenomes</taxon>
    </lineage>
</organism>
<reference evidence="2" key="1">
    <citation type="journal article" date="2020" name="Nature">
        <title>Giant virus diversity and host interactions through global metagenomics.</title>
        <authorList>
            <person name="Schulz F."/>
            <person name="Roux S."/>
            <person name="Paez-Espino D."/>
            <person name="Jungbluth S."/>
            <person name="Walsh D.A."/>
            <person name="Denef V.J."/>
            <person name="McMahon K.D."/>
            <person name="Konstantinidis K.T."/>
            <person name="Eloe-Fadrosh E.A."/>
            <person name="Kyrpides N.C."/>
            <person name="Woyke T."/>
        </authorList>
    </citation>
    <scope>NUCLEOTIDE SEQUENCE</scope>
    <source>
        <strain evidence="2">GVMAG-M-3300017651-5</strain>
    </source>
</reference>
<keyword evidence="1" id="KW-1133">Transmembrane helix</keyword>
<dbReference type="AlphaFoldDB" id="A0A6C0BKS4"/>
<keyword evidence="1" id="KW-0812">Transmembrane</keyword>
<evidence type="ECO:0000256" key="1">
    <source>
        <dbReference type="SAM" id="Phobius"/>
    </source>
</evidence>